<keyword evidence="6 11" id="KW-0812">Transmembrane</keyword>
<evidence type="ECO:0000256" key="2">
    <source>
        <dbReference type="ARBA" id="ARBA00006555"/>
    </source>
</evidence>
<keyword evidence="4" id="KW-1003">Cell membrane</keyword>
<evidence type="ECO:0000256" key="7">
    <source>
        <dbReference type="ARBA" id="ARBA00022927"/>
    </source>
</evidence>
<dbReference type="EMBL" id="UOFM01000020">
    <property type="protein sequence ID" value="VAW72481.1"/>
    <property type="molecule type" value="Genomic_DNA"/>
</dbReference>
<evidence type="ECO:0000256" key="6">
    <source>
        <dbReference type="ARBA" id="ARBA00022692"/>
    </source>
</evidence>
<feature type="transmembrane region" description="Helical" evidence="11">
    <location>
        <begin position="16"/>
        <end position="36"/>
    </location>
</feature>
<evidence type="ECO:0000256" key="8">
    <source>
        <dbReference type="ARBA" id="ARBA00022989"/>
    </source>
</evidence>
<dbReference type="GO" id="GO:0098797">
    <property type="term" value="C:plasma membrane protein complex"/>
    <property type="evidence" value="ECO:0007669"/>
    <property type="project" value="TreeGrafter"/>
</dbReference>
<dbReference type="Pfam" id="PF03544">
    <property type="entry name" value="TonB_C"/>
    <property type="match status" value="1"/>
</dbReference>
<dbReference type="PROSITE" id="PS52015">
    <property type="entry name" value="TONB_CTD"/>
    <property type="match status" value="1"/>
</dbReference>
<dbReference type="SUPFAM" id="SSF74653">
    <property type="entry name" value="TolA/TonB C-terminal domain"/>
    <property type="match status" value="1"/>
</dbReference>
<keyword evidence="5" id="KW-0997">Cell inner membrane</keyword>
<evidence type="ECO:0000259" key="12">
    <source>
        <dbReference type="PROSITE" id="PS52015"/>
    </source>
</evidence>
<comment type="subcellular location">
    <subcellularLocation>
        <location evidence="1">Cell inner membrane</location>
        <topology evidence="1">Single-pass membrane protein</topology>
        <orientation evidence="1">Periplasmic side</orientation>
    </subcellularLocation>
</comment>
<evidence type="ECO:0000256" key="4">
    <source>
        <dbReference type="ARBA" id="ARBA00022475"/>
    </source>
</evidence>
<dbReference type="PANTHER" id="PTHR33446:SF2">
    <property type="entry name" value="PROTEIN TONB"/>
    <property type="match status" value="1"/>
</dbReference>
<dbReference type="AlphaFoldDB" id="A0A3B0XY72"/>
<sequence>MDLTAFPLTIELPRPFIVACAVSLAVHAGVAGWYQLNTATRTVQLPRPTLQVKVFSVRERVSITPAPKRTQAVIQPAPPRSEQPLVTIPVPSPVKAENRPEKKSVPRSTSSETEPKEHTDIPLPVQITEKVIDSGPTYRPPSSNSATLNNPKPGYPRIALRRGIEGLVLLQVNVDERGHPIEIKIKKSAGFKPLDIAALKAVRCWRFLPAQRNGVAVRASIEVPIRFRLD</sequence>
<dbReference type="InterPro" id="IPR051045">
    <property type="entry name" value="TonB-dependent_transducer"/>
</dbReference>
<evidence type="ECO:0000256" key="11">
    <source>
        <dbReference type="SAM" id="Phobius"/>
    </source>
</evidence>
<name>A0A3B0XY72_9ZZZZ</name>
<evidence type="ECO:0000313" key="13">
    <source>
        <dbReference type="EMBL" id="VAW72481.1"/>
    </source>
</evidence>
<dbReference type="GO" id="GO:0015031">
    <property type="term" value="P:protein transport"/>
    <property type="evidence" value="ECO:0007669"/>
    <property type="project" value="UniProtKB-KW"/>
</dbReference>
<keyword evidence="9 11" id="KW-0472">Membrane</keyword>
<keyword evidence="3" id="KW-0813">Transport</keyword>
<comment type="similarity">
    <text evidence="2">Belongs to the TonB family.</text>
</comment>
<organism evidence="13">
    <name type="scientific">hydrothermal vent metagenome</name>
    <dbReference type="NCBI Taxonomy" id="652676"/>
    <lineage>
        <taxon>unclassified sequences</taxon>
        <taxon>metagenomes</taxon>
        <taxon>ecological metagenomes</taxon>
    </lineage>
</organism>
<keyword evidence="8 11" id="KW-1133">Transmembrane helix</keyword>
<evidence type="ECO:0000256" key="1">
    <source>
        <dbReference type="ARBA" id="ARBA00004383"/>
    </source>
</evidence>
<dbReference type="GO" id="GO:0055085">
    <property type="term" value="P:transmembrane transport"/>
    <property type="evidence" value="ECO:0007669"/>
    <property type="project" value="InterPro"/>
</dbReference>
<dbReference type="GO" id="GO:0031992">
    <property type="term" value="F:energy transducer activity"/>
    <property type="evidence" value="ECO:0007669"/>
    <property type="project" value="TreeGrafter"/>
</dbReference>
<proteinExistence type="inferred from homology"/>
<reference evidence="13" key="1">
    <citation type="submission" date="2018-06" db="EMBL/GenBank/DDBJ databases">
        <authorList>
            <person name="Zhirakovskaya E."/>
        </authorList>
    </citation>
    <scope>NUCLEOTIDE SEQUENCE</scope>
</reference>
<feature type="compositionally biased region" description="Polar residues" evidence="10">
    <location>
        <begin position="140"/>
        <end position="150"/>
    </location>
</feature>
<accession>A0A3B0XY72</accession>
<gene>
    <name evidence="13" type="ORF">MNBD_GAMMA14-519</name>
</gene>
<evidence type="ECO:0000256" key="5">
    <source>
        <dbReference type="ARBA" id="ARBA00022519"/>
    </source>
</evidence>
<dbReference type="InterPro" id="IPR006260">
    <property type="entry name" value="TonB/TolA_C"/>
</dbReference>
<dbReference type="PANTHER" id="PTHR33446">
    <property type="entry name" value="PROTEIN TONB-RELATED"/>
    <property type="match status" value="1"/>
</dbReference>
<dbReference type="InterPro" id="IPR037682">
    <property type="entry name" value="TonB_C"/>
</dbReference>
<dbReference type="Gene3D" id="3.30.1150.10">
    <property type="match status" value="1"/>
</dbReference>
<feature type="region of interest" description="Disordered" evidence="10">
    <location>
        <begin position="68"/>
        <end position="153"/>
    </location>
</feature>
<feature type="domain" description="TonB C-terminal" evidence="12">
    <location>
        <begin position="140"/>
        <end position="230"/>
    </location>
</feature>
<protein>
    <submittedName>
        <fullName evidence="13">Ferric siderophore transport system, periplasmic binding protein TonB</fullName>
    </submittedName>
</protein>
<keyword evidence="7" id="KW-0653">Protein transport</keyword>
<evidence type="ECO:0000256" key="9">
    <source>
        <dbReference type="ARBA" id="ARBA00023136"/>
    </source>
</evidence>
<evidence type="ECO:0000256" key="3">
    <source>
        <dbReference type="ARBA" id="ARBA00022448"/>
    </source>
</evidence>
<evidence type="ECO:0000256" key="10">
    <source>
        <dbReference type="SAM" id="MobiDB-lite"/>
    </source>
</evidence>
<dbReference type="NCBIfam" id="TIGR01352">
    <property type="entry name" value="tonB_Cterm"/>
    <property type="match status" value="1"/>
</dbReference>